<keyword evidence="1" id="KW-0812">Transmembrane</keyword>
<dbReference type="AlphaFoldDB" id="A0A9X1QM38"/>
<name>A0A9X1QM38_9SPHN</name>
<accession>A0A9X1QM38</accession>
<keyword evidence="3" id="KW-1185">Reference proteome</keyword>
<evidence type="ECO:0000313" key="3">
    <source>
        <dbReference type="Proteomes" id="UP001139410"/>
    </source>
</evidence>
<proteinExistence type="predicted"/>
<keyword evidence="1" id="KW-1133">Transmembrane helix</keyword>
<organism evidence="2 3">
    <name type="scientific">Sphingomonas cremea</name>
    <dbReference type="NCBI Taxonomy" id="2904799"/>
    <lineage>
        <taxon>Bacteria</taxon>
        <taxon>Pseudomonadati</taxon>
        <taxon>Pseudomonadota</taxon>
        <taxon>Alphaproteobacteria</taxon>
        <taxon>Sphingomonadales</taxon>
        <taxon>Sphingomonadaceae</taxon>
        <taxon>Sphingomonas</taxon>
    </lineage>
</organism>
<keyword evidence="1" id="KW-0472">Membrane</keyword>
<dbReference type="RefSeq" id="WP_235067712.1">
    <property type="nucleotide sequence ID" value="NZ_JAKFGM010000002.1"/>
</dbReference>
<dbReference type="Proteomes" id="UP001139410">
    <property type="component" value="Unassembled WGS sequence"/>
</dbReference>
<protein>
    <submittedName>
        <fullName evidence="2">Uncharacterized protein</fullName>
    </submittedName>
</protein>
<gene>
    <name evidence="2" type="ORF">LVY65_09000</name>
</gene>
<comment type="caution">
    <text evidence="2">The sequence shown here is derived from an EMBL/GenBank/DDBJ whole genome shotgun (WGS) entry which is preliminary data.</text>
</comment>
<reference evidence="2" key="1">
    <citation type="submission" date="2022-01" db="EMBL/GenBank/DDBJ databases">
        <authorList>
            <person name="Jo J.-H."/>
            <person name="Im W.-T."/>
        </authorList>
    </citation>
    <scope>NUCLEOTIDE SEQUENCE</scope>
    <source>
        <strain evidence="2">G124</strain>
    </source>
</reference>
<evidence type="ECO:0000256" key="1">
    <source>
        <dbReference type="SAM" id="Phobius"/>
    </source>
</evidence>
<sequence>MFWTIRLRQHELLRRNLQKLGAAVLAISLSIGLAAGGWLGVIARGKPDLWAAWTNWCAIRRVG</sequence>
<feature type="transmembrane region" description="Helical" evidence="1">
    <location>
        <begin position="20"/>
        <end position="43"/>
    </location>
</feature>
<dbReference type="EMBL" id="JAKFGM010000002">
    <property type="protein sequence ID" value="MCF2515196.1"/>
    <property type="molecule type" value="Genomic_DNA"/>
</dbReference>
<evidence type="ECO:0000313" key="2">
    <source>
        <dbReference type="EMBL" id="MCF2515196.1"/>
    </source>
</evidence>